<comment type="subcellular location">
    <subcellularLocation>
        <location evidence="1">Nucleus</location>
        <location evidence="1">Nuclear pore complex</location>
    </subcellularLocation>
    <subcellularLocation>
        <location evidence="1">Nucleus membrane</location>
    </subcellularLocation>
</comment>
<dbReference type="InterPro" id="IPR007252">
    <property type="entry name" value="Nup84/Nup107"/>
</dbReference>
<proteinExistence type="inferred from homology"/>
<comment type="caution">
    <text evidence="2">The sequence shown here is derived from an EMBL/GenBank/DDBJ whole genome shotgun (WGS) entry which is preliminary data.</text>
</comment>
<keyword evidence="3" id="KW-1185">Reference proteome</keyword>
<evidence type="ECO:0000256" key="1">
    <source>
        <dbReference type="RuleBase" id="RU365072"/>
    </source>
</evidence>
<keyword evidence="1" id="KW-0906">Nuclear pore complex</keyword>
<dbReference type="AlphaFoldDB" id="A0A430Q438"/>
<organism evidence="2 3">
    <name type="scientific">Schistosoma bovis</name>
    <name type="common">Blood fluke</name>
    <dbReference type="NCBI Taxonomy" id="6184"/>
    <lineage>
        <taxon>Eukaryota</taxon>
        <taxon>Metazoa</taxon>
        <taxon>Spiralia</taxon>
        <taxon>Lophotrochozoa</taxon>
        <taxon>Platyhelminthes</taxon>
        <taxon>Trematoda</taxon>
        <taxon>Digenea</taxon>
        <taxon>Strigeidida</taxon>
        <taxon>Schistosomatoidea</taxon>
        <taxon>Schistosomatidae</taxon>
        <taxon>Schistosoma</taxon>
    </lineage>
</organism>
<keyword evidence="1" id="KW-0539">Nucleus</keyword>
<keyword evidence="1" id="KW-0811">Translocation</keyword>
<accession>A0A430Q438</accession>
<dbReference type="GO" id="GO:0005643">
    <property type="term" value="C:nuclear pore"/>
    <property type="evidence" value="ECO:0007669"/>
    <property type="project" value="UniProtKB-SubCell"/>
</dbReference>
<evidence type="ECO:0000313" key="3">
    <source>
        <dbReference type="Proteomes" id="UP000290809"/>
    </source>
</evidence>
<dbReference type="GO" id="GO:0015031">
    <property type="term" value="P:protein transport"/>
    <property type="evidence" value="ECO:0007669"/>
    <property type="project" value="UniProtKB-KW"/>
</dbReference>
<dbReference type="Gene3D" id="1.20.190.50">
    <property type="match status" value="1"/>
</dbReference>
<keyword evidence="1" id="KW-0509">mRNA transport</keyword>
<dbReference type="Pfam" id="PF04121">
    <property type="entry name" value="Nup84_Nup100"/>
    <property type="match status" value="1"/>
</dbReference>
<sequence length="179" mass="20993">MDWLFYNPDQRGEALCLANSLLRVFIAMHSFKAAQQVLSKLPVGTLEHAKIICEKLGSPDWLVNTIREHECLTLYLESRVSFMEILFTFLRSTYLLLIHLIYVHFNKLHTNRPVQPSSLTNNNNFMHTTYGPRGLAQRLAIEESKKEYLARLERWRHDTRLDTEVGCELIVCFYLYLCL</sequence>
<name>A0A430Q438_SCHBO</name>
<protein>
    <recommendedName>
        <fullName evidence="1">Nuclear pore complex protein</fullName>
    </recommendedName>
</protein>
<keyword evidence="1" id="KW-0472">Membrane</keyword>
<dbReference type="EMBL" id="QMKO01002819">
    <property type="protein sequence ID" value="RTG82462.1"/>
    <property type="molecule type" value="Genomic_DNA"/>
</dbReference>
<dbReference type="Proteomes" id="UP000290809">
    <property type="component" value="Unassembled WGS sequence"/>
</dbReference>
<keyword evidence="1" id="KW-0653">Protein transport</keyword>
<gene>
    <name evidence="2" type="ORF">DC041_0004530</name>
</gene>
<comment type="subunit">
    <text evidence="1">Part of the nuclear pore complex (NPC).</text>
</comment>
<comment type="similarity">
    <text evidence="1">Belongs to the nucleoporin Nup84/Nup107 family.</text>
</comment>
<dbReference type="STRING" id="6184.A0A430Q438"/>
<evidence type="ECO:0000313" key="2">
    <source>
        <dbReference type="EMBL" id="RTG82462.1"/>
    </source>
</evidence>
<dbReference type="GO" id="GO:0031965">
    <property type="term" value="C:nuclear membrane"/>
    <property type="evidence" value="ECO:0007669"/>
    <property type="project" value="UniProtKB-SubCell"/>
</dbReference>
<keyword evidence="1" id="KW-0813">Transport</keyword>
<comment type="function">
    <text evidence="1">Functions as a component of the nuclear pore complex (NPC).</text>
</comment>
<dbReference type="GO" id="GO:0017056">
    <property type="term" value="F:structural constituent of nuclear pore"/>
    <property type="evidence" value="ECO:0007669"/>
    <property type="project" value="UniProtKB-UniRule"/>
</dbReference>
<reference evidence="2 3" key="1">
    <citation type="journal article" date="2019" name="PLoS Pathog.">
        <title>Genome sequence of the bovine parasite Schistosoma bovis Tanzania.</title>
        <authorList>
            <person name="Oey H."/>
            <person name="Zakrzewski M."/>
            <person name="Gobert G."/>
            <person name="Gravermann K."/>
            <person name="Stoye J."/>
            <person name="Jones M."/>
            <person name="Mcmanus D."/>
            <person name="Krause L."/>
        </authorList>
    </citation>
    <scope>NUCLEOTIDE SEQUENCE [LARGE SCALE GENOMIC DNA]</scope>
    <source>
        <strain evidence="2 3">TAN1997</strain>
    </source>
</reference>